<accession>A0A9D4MQP1</accession>
<proteinExistence type="predicted"/>
<evidence type="ECO:0000256" key="1">
    <source>
        <dbReference type="SAM" id="Phobius"/>
    </source>
</evidence>
<protein>
    <submittedName>
        <fullName evidence="2">Uncharacterized protein</fullName>
    </submittedName>
</protein>
<keyword evidence="1" id="KW-0472">Membrane</keyword>
<name>A0A9D4MQP1_DREPO</name>
<sequence>MQNNIAPFYLCNLIPVRTSQAYDLRSQNGIPPVYANTQLYSNSFLPSAIGTIFLLTSKTPIHFLNLREKSRNVQQSRVHYLTLVIEDYISIILVCDLAVAP</sequence>
<keyword evidence="1" id="KW-1133">Transmembrane helix</keyword>
<comment type="caution">
    <text evidence="2">The sequence shown here is derived from an EMBL/GenBank/DDBJ whole genome shotgun (WGS) entry which is preliminary data.</text>
</comment>
<dbReference type="AlphaFoldDB" id="A0A9D4MQP1"/>
<feature type="transmembrane region" description="Helical" evidence="1">
    <location>
        <begin position="39"/>
        <end position="57"/>
    </location>
</feature>
<gene>
    <name evidence="2" type="ORF">DPMN_005602</name>
</gene>
<reference evidence="2" key="2">
    <citation type="submission" date="2020-11" db="EMBL/GenBank/DDBJ databases">
        <authorList>
            <person name="McCartney M.A."/>
            <person name="Auch B."/>
            <person name="Kono T."/>
            <person name="Mallez S."/>
            <person name="Becker A."/>
            <person name="Gohl D.M."/>
            <person name="Silverstein K.A.T."/>
            <person name="Koren S."/>
            <person name="Bechman K.B."/>
            <person name="Herman A."/>
            <person name="Abrahante J.E."/>
            <person name="Garbe J."/>
        </authorList>
    </citation>
    <scope>NUCLEOTIDE SEQUENCE</scope>
    <source>
        <strain evidence="2">Duluth1</strain>
        <tissue evidence="2">Whole animal</tissue>
    </source>
</reference>
<evidence type="ECO:0000313" key="3">
    <source>
        <dbReference type="Proteomes" id="UP000828390"/>
    </source>
</evidence>
<organism evidence="2 3">
    <name type="scientific">Dreissena polymorpha</name>
    <name type="common">Zebra mussel</name>
    <name type="synonym">Mytilus polymorpha</name>
    <dbReference type="NCBI Taxonomy" id="45954"/>
    <lineage>
        <taxon>Eukaryota</taxon>
        <taxon>Metazoa</taxon>
        <taxon>Spiralia</taxon>
        <taxon>Lophotrochozoa</taxon>
        <taxon>Mollusca</taxon>
        <taxon>Bivalvia</taxon>
        <taxon>Autobranchia</taxon>
        <taxon>Heteroconchia</taxon>
        <taxon>Euheterodonta</taxon>
        <taxon>Imparidentia</taxon>
        <taxon>Neoheterodontei</taxon>
        <taxon>Myida</taxon>
        <taxon>Dreissenoidea</taxon>
        <taxon>Dreissenidae</taxon>
        <taxon>Dreissena</taxon>
    </lineage>
</organism>
<evidence type="ECO:0000313" key="2">
    <source>
        <dbReference type="EMBL" id="KAH3881675.1"/>
    </source>
</evidence>
<keyword evidence="1" id="KW-0812">Transmembrane</keyword>
<dbReference type="Proteomes" id="UP000828390">
    <property type="component" value="Unassembled WGS sequence"/>
</dbReference>
<keyword evidence="3" id="KW-1185">Reference proteome</keyword>
<reference evidence="2" key="1">
    <citation type="journal article" date="2019" name="bioRxiv">
        <title>The Genome of the Zebra Mussel, Dreissena polymorpha: A Resource for Invasive Species Research.</title>
        <authorList>
            <person name="McCartney M.A."/>
            <person name="Auch B."/>
            <person name="Kono T."/>
            <person name="Mallez S."/>
            <person name="Zhang Y."/>
            <person name="Obille A."/>
            <person name="Becker A."/>
            <person name="Abrahante J.E."/>
            <person name="Garbe J."/>
            <person name="Badalamenti J.P."/>
            <person name="Herman A."/>
            <person name="Mangelson H."/>
            <person name="Liachko I."/>
            <person name="Sullivan S."/>
            <person name="Sone E.D."/>
            <person name="Koren S."/>
            <person name="Silverstein K.A.T."/>
            <person name="Beckman K.B."/>
            <person name="Gohl D.M."/>
        </authorList>
    </citation>
    <scope>NUCLEOTIDE SEQUENCE</scope>
    <source>
        <strain evidence="2">Duluth1</strain>
        <tissue evidence="2">Whole animal</tissue>
    </source>
</reference>
<dbReference type="EMBL" id="JAIWYP010000001">
    <property type="protein sequence ID" value="KAH3881675.1"/>
    <property type="molecule type" value="Genomic_DNA"/>
</dbReference>
<feature type="transmembrane region" description="Helical" evidence="1">
    <location>
        <begin position="78"/>
        <end position="100"/>
    </location>
</feature>